<dbReference type="RefSeq" id="WP_061804478.1">
    <property type="nucleotide sequence ID" value="NZ_FOXX01000029.1"/>
</dbReference>
<sequence>MRMSLVTDCLDFMSLEEVANTAVSLGYDTLEFACGNWSKAPHVDLDSLLESSIERDKFVSVLKERNLSIEALNCSGNQLAPNEEGREHQIVVEKTFRLAELLGVKTINMMSGLPGGGPGETTANWITTSWPPVNVEILNWQWNEVALPYWEDNVKRAKEHGIERIALENHGSQLVYNPETLFKLRNHVGDMIGMNFDPSHLMWMGGDPIKALRTLGTAIYHVHAKDTRIERGLVDIDGVLDTKTIDNFVNRAWNYVALGHGHDVSWWKEFFSVLSMVGYDGTVSLEMEDLTMNPLVALKKSTSVLKEALPKDFD</sequence>
<organism evidence="2 3">
    <name type="scientific">Priestia endophytica DSM 13796</name>
    <dbReference type="NCBI Taxonomy" id="1121089"/>
    <lineage>
        <taxon>Bacteria</taxon>
        <taxon>Bacillati</taxon>
        <taxon>Bacillota</taxon>
        <taxon>Bacilli</taxon>
        <taxon>Bacillales</taxon>
        <taxon>Bacillaceae</taxon>
        <taxon>Priestia</taxon>
    </lineage>
</organism>
<protein>
    <submittedName>
        <fullName evidence="2">Sugar phosphate isomerase/epimerase</fullName>
    </submittedName>
</protein>
<dbReference type="Proteomes" id="UP000182762">
    <property type="component" value="Unassembled WGS sequence"/>
</dbReference>
<dbReference type="PANTHER" id="PTHR12110">
    <property type="entry name" value="HYDROXYPYRUVATE ISOMERASE"/>
    <property type="match status" value="1"/>
</dbReference>
<dbReference type="GO" id="GO:0016853">
    <property type="term" value="F:isomerase activity"/>
    <property type="evidence" value="ECO:0007669"/>
    <property type="project" value="UniProtKB-KW"/>
</dbReference>
<dbReference type="EMBL" id="FOXX01000029">
    <property type="protein sequence ID" value="SFQ88857.1"/>
    <property type="molecule type" value="Genomic_DNA"/>
</dbReference>
<proteinExistence type="predicted"/>
<evidence type="ECO:0000259" key="1">
    <source>
        <dbReference type="Pfam" id="PF01261"/>
    </source>
</evidence>
<reference evidence="2 3" key="1">
    <citation type="submission" date="2016-10" db="EMBL/GenBank/DDBJ databases">
        <authorList>
            <person name="Varghese N."/>
            <person name="Submissions S."/>
        </authorList>
    </citation>
    <scope>NUCLEOTIDE SEQUENCE [LARGE SCALE GENOMIC DNA]</scope>
    <source>
        <strain evidence="2 3">DSM 13796</strain>
    </source>
</reference>
<comment type="caution">
    <text evidence="2">The sequence shown here is derived from an EMBL/GenBank/DDBJ whole genome shotgun (WGS) entry which is preliminary data.</text>
</comment>
<dbReference type="Pfam" id="PF01261">
    <property type="entry name" value="AP_endonuc_2"/>
    <property type="match status" value="1"/>
</dbReference>
<dbReference type="GeneID" id="93713651"/>
<dbReference type="InterPro" id="IPR036237">
    <property type="entry name" value="Xyl_isomerase-like_sf"/>
</dbReference>
<dbReference type="InterPro" id="IPR013022">
    <property type="entry name" value="Xyl_isomerase-like_TIM-brl"/>
</dbReference>
<keyword evidence="3" id="KW-1185">Reference proteome</keyword>
<evidence type="ECO:0000313" key="3">
    <source>
        <dbReference type="Proteomes" id="UP000182762"/>
    </source>
</evidence>
<feature type="domain" description="Xylose isomerase-like TIM barrel" evidence="1">
    <location>
        <begin position="22"/>
        <end position="307"/>
    </location>
</feature>
<evidence type="ECO:0000313" key="2">
    <source>
        <dbReference type="EMBL" id="SFQ88857.1"/>
    </source>
</evidence>
<dbReference type="InterPro" id="IPR050312">
    <property type="entry name" value="IolE/XylAMocC-like"/>
</dbReference>
<dbReference type="Gene3D" id="3.20.20.150">
    <property type="entry name" value="Divalent-metal-dependent TIM barrel enzymes"/>
    <property type="match status" value="1"/>
</dbReference>
<dbReference type="SUPFAM" id="SSF51658">
    <property type="entry name" value="Xylose isomerase-like"/>
    <property type="match status" value="1"/>
</dbReference>
<dbReference type="PANTHER" id="PTHR12110:SF21">
    <property type="entry name" value="XYLOSE ISOMERASE-LIKE TIM BARREL DOMAIN-CONTAINING PROTEIN"/>
    <property type="match status" value="1"/>
</dbReference>
<name>A0A1I6C6Q4_9BACI</name>
<accession>A0A1I6C6Q4</accession>
<gene>
    <name evidence="2" type="ORF">SAMN02745910_05146</name>
</gene>
<keyword evidence="2" id="KW-0413">Isomerase</keyword>